<dbReference type="EMBL" id="CM018038">
    <property type="protein sequence ID" value="KAA8538278.1"/>
    <property type="molecule type" value="Genomic_DNA"/>
</dbReference>
<proteinExistence type="predicted"/>
<evidence type="ECO:0000313" key="3">
    <source>
        <dbReference type="Proteomes" id="UP000325577"/>
    </source>
</evidence>
<protein>
    <submittedName>
        <fullName evidence="2">Uncharacterized protein</fullName>
    </submittedName>
</protein>
<feature type="compositionally biased region" description="Polar residues" evidence="1">
    <location>
        <begin position="215"/>
        <end position="235"/>
    </location>
</feature>
<organism evidence="2 3">
    <name type="scientific">Nyssa sinensis</name>
    <dbReference type="NCBI Taxonomy" id="561372"/>
    <lineage>
        <taxon>Eukaryota</taxon>
        <taxon>Viridiplantae</taxon>
        <taxon>Streptophyta</taxon>
        <taxon>Embryophyta</taxon>
        <taxon>Tracheophyta</taxon>
        <taxon>Spermatophyta</taxon>
        <taxon>Magnoliopsida</taxon>
        <taxon>eudicotyledons</taxon>
        <taxon>Gunneridae</taxon>
        <taxon>Pentapetalae</taxon>
        <taxon>asterids</taxon>
        <taxon>Cornales</taxon>
        <taxon>Nyssaceae</taxon>
        <taxon>Nyssa</taxon>
    </lineage>
</organism>
<evidence type="ECO:0000256" key="1">
    <source>
        <dbReference type="SAM" id="MobiDB-lite"/>
    </source>
</evidence>
<keyword evidence="3" id="KW-1185">Reference proteome</keyword>
<feature type="compositionally biased region" description="Basic and acidic residues" evidence="1">
    <location>
        <begin position="123"/>
        <end position="136"/>
    </location>
</feature>
<feature type="region of interest" description="Disordered" evidence="1">
    <location>
        <begin position="207"/>
        <end position="258"/>
    </location>
</feature>
<dbReference type="AlphaFoldDB" id="A0A5J5B6M6"/>
<feature type="region of interest" description="Disordered" evidence="1">
    <location>
        <begin position="110"/>
        <end position="137"/>
    </location>
</feature>
<sequence>MNEDQVTESSLQAILPSTTPGASVSAFLEVPASPTYHVATNSPSVMVARTPTVPQKSSAACPGSDTTDTPSMLSWANLANSGDYIPKEALDLEKEYGGFSLNTDFLVNPSVTPSRSSLNGGRGEGRHNSGRGEWHARPMSAGMAPLVQNVCDTFASLSLPLRKAVAPPSSVKIAPVAASYRGMVTNTFENLIPQQPNIRSVSNTVQAALDHSENSETATSWPPLPSSATVTQQIQKEPPPTAPHSCMAPNPPANPSVPSFRSAQQLAVLGAHGNVQAGVTLTENTLRDVGQNLDQFEVLLINSIETVFPSNCPSLDDFNITPHPTTADRNLVSQDILPPSSVQIMVPENAQDLAMEVAQDLSPHPPPYNDSIAF</sequence>
<dbReference type="Proteomes" id="UP000325577">
    <property type="component" value="Linkage Group LG15"/>
</dbReference>
<name>A0A5J5B6M6_9ASTE</name>
<accession>A0A5J5B6M6</accession>
<evidence type="ECO:0000313" key="2">
    <source>
        <dbReference type="EMBL" id="KAA8538278.1"/>
    </source>
</evidence>
<gene>
    <name evidence="2" type="ORF">F0562_027899</name>
</gene>
<reference evidence="2 3" key="1">
    <citation type="submission" date="2019-09" db="EMBL/GenBank/DDBJ databases">
        <title>A chromosome-level genome assembly of the Chinese tupelo Nyssa sinensis.</title>
        <authorList>
            <person name="Yang X."/>
            <person name="Kang M."/>
            <person name="Yang Y."/>
            <person name="Xiong H."/>
            <person name="Wang M."/>
            <person name="Zhang Z."/>
            <person name="Wang Z."/>
            <person name="Wu H."/>
            <person name="Ma T."/>
            <person name="Liu J."/>
            <person name="Xi Z."/>
        </authorList>
    </citation>
    <scope>NUCLEOTIDE SEQUENCE [LARGE SCALE GENOMIC DNA]</scope>
    <source>
        <strain evidence="2">J267</strain>
        <tissue evidence="2">Leaf</tissue>
    </source>
</reference>
<feature type="compositionally biased region" description="Polar residues" evidence="1">
    <location>
        <begin position="110"/>
        <end position="119"/>
    </location>
</feature>